<dbReference type="InterPro" id="IPR000335">
    <property type="entry name" value="Bleomycin-R"/>
</dbReference>
<keyword evidence="3" id="KW-0046">Antibiotic resistance</keyword>
<evidence type="ECO:0000313" key="5">
    <source>
        <dbReference type="EMBL" id="MDQ8935165.1"/>
    </source>
</evidence>
<evidence type="ECO:0000313" key="6">
    <source>
        <dbReference type="Proteomes" id="UP001243844"/>
    </source>
</evidence>
<sequence length="140" mass="16243">MQYNKLVPELIVSNLAASKVFWIDYLGFELSYERVEEDFIYLDLHGVQFMLEQVQEGQWITAALEAPLGRGINFQIEVLALAPILNRLSAAHWPLFAEPEERWYRADQIEHGQRQFLVQDPDGYLLRLVEVLGERPVVEA</sequence>
<dbReference type="InterPro" id="IPR037523">
    <property type="entry name" value="VOC_core"/>
</dbReference>
<dbReference type="PROSITE" id="PS51819">
    <property type="entry name" value="VOC"/>
    <property type="match status" value="1"/>
</dbReference>
<proteinExistence type="inferred from homology"/>
<evidence type="ECO:0000256" key="2">
    <source>
        <dbReference type="ARBA" id="ARBA00021572"/>
    </source>
</evidence>
<dbReference type="Pfam" id="PF00903">
    <property type="entry name" value="Glyoxalase"/>
    <property type="match status" value="1"/>
</dbReference>
<name>A0AAW8J614_9GAMM</name>
<accession>A0AAW8J614</accession>
<dbReference type="InterPro" id="IPR029068">
    <property type="entry name" value="Glyas_Bleomycin-R_OHBP_Dase"/>
</dbReference>
<dbReference type="EMBL" id="JAVIDL010000007">
    <property type="protein sequence ID" value="MDQ8935165.1"/>
    <property type="molecule type" value="Genomic_DNA"/>
</dbReference>
<dbReference type="SUPFAM" id="SSF54593">
    <property type="entry name" value="Glyoxalase/Bleomycin resistance protein/Dihydroxybiphenyl dioxygenase"/>
    <property type="match status" value="1"/>
</dbReference>
<comment type="caution">
    <text evidence="5">The sequence shown here is derived from an EMBL/GenBank/DDBJ whole genome shotgun (WGS) entry which is preliminary data.</text>
</comment>
<dbReference type="RefSeq" id="WP_308975187.1">
    <property type="nucleotide sequence ID" value="NZ_JAVIDL010000007.1"/>
</dbReference>
<comment type="similarity">
    <text evidence="1">Belongs to the bleomycin resistance protein family.</text>
</comment>
<reference evidence="5" key="1">
    <citation type="submission" date="2023-08" db="EMBL/GenBank/DDBJ databases">
        <title>Emergence of clinically-relevant ST2 carbapenem-resistant Acinetobacter baumannii strains in hospital sewages in Zhejiang, East of China.</title>
        <authorList>
            <person name="Kaichao C."/>
            <person name="Zhang R."/>
        </authorList>
    </citation>
    <scope>NUCLEOTIDE SEQUENCE</scope>
    <source>
        <strain evidence="5">M-RB-37</strain>
    </source>
</reference>
<evidence type="ECO:0000256" key="1">
    <source>
        <dbReference type="ARBA" id="ARBA00011051"/>
    </source>
</evidence>
<dbReference type="AlphaFoldDB" id="A0AAW8J614"/>
<organism evidence="5 6">
    <name type="scientific">Acinetobacter rudis</name>
    <dbReference type="NCBI Taxonomy" id="632955"/>
    <lineage>
        <taxon>Bacteria</taxon>
        <taxon>Pseudomonadati</taxon>
        <taxon>Pseudomonadota</taxon>
        <taxon>Gammaproteobacteria</taxon>
        <taxon>Moraxellales</taxon>
        <taxon>Moraxellaceae</taxon>
        <taxon>Acinetobacter</taxon>
    </lineage>
</organism>
<dbReference type="Proteomes" id="UP001243844">
    <property type="component" value="Unassembled WGS sequence"/>
</dbReference>
<feature type="domain" description="VOC" evidence="4">
    <location>
        <begin position="2"/>
        <end position="131"/>
    </location>
</feature>
<gene>
    <name evidence="5" type="ORF">RFH47_05430</name>
</gene>
<dbReference type="CDD" id="cd08349">
    <property type="entry name" value="BLMA_like"/>
    <property type="match status" value="1"/>
</dbReference>
<evidence type="ECO:0000256" key="3">
    <source>
        <dbReference type="ARBA" id="ARBA00023251"/>
    </source>
</evidence>
<dbReference type="Gene3D" id="3.10.180.10">
    <property type="entry name" value="2,3-Dihydroxybiphenyl 1,2-Dioxygenase, domain 1"/>
    <property type="match status" value="1"/>
</dbReference>
<dbReference type="GO" id="GO:0046677">
    <property type="term" value="P:response to antibiotic"/>
    <property type="evidence" value="ECO:0007669"/>
    <property type="project" value="UniProtKB-KW"/>
</dbReference>
<protein>
    <recommendedName>
        <fullName evidence="2">Bleomycin resistance protein</fullName>
    </recommendedName>
</protein>
<evidence type="ECO:0000259" key="4">
    <source>
        <dbReference type="PROSITE" id="PS51819"/>
    </source>
</evidence>
<dbReference type="InterPro" id="IPR004360">
    <property type="entry name" value="Glyas_Fos-R_dOase_dom"/>
</dbReference>